<dbReference type="PANTHER" id="PTHR24373:SF370">
    <property type="entry name" value="FISH-LIPS, ISOFORM E"/>
    <property type="match status" value="1"/>
</dbReference>
<protein>
    <submittedName>
        <fullName evidence="7">Uncharacterized protein LOC118405405</fullName>
    </submittedName>
</protein>
<dbReference type="OrthoDB" id="10102795at2759"/>
<dbReference type="Gene3D" id="3.80.10.10">
    <property type="entry name" value="Ribonuclease Inhibitor"/>
    <property type="match status" value="1"/>
</dbReference>
<dbReference type="PANTHER" id="PTHR24373">
    <property type="entry name" value="SLIT RELATED LEUCINE-RICH REPEAT NEURONAL PROTEIN"/>
    <property type="match status" value="1"/>
</dbReference>
<dbReference type="InterPro" id="IPR003591">
    <property type="entry name" value="Leu-rich_rpt_typical-subtyp"/>
</dbReference>
<keyword evidence="2" id="KW-0732">Signal</keyword>
<reference evidence="7" key="2">
    <citation type="submission" date="2025-08" db="UniProtKB">
        <authorList>
            <consortium name="RefSeq"/>
        </authorList>
    </citation>
    <scope>IDENTIFICATION</scope>
    <source>
        <strain evidence="7">S238N-H82</strain>
        <tissue evidence="7">Testes</tissue>
    </source>
</reference>
<keyword evidence="5" id="KW-1133">Transmembrane helix</keyword>
<dbReference type="AlphaFoldDB" id="A0A9J7HP38"/>
<keyword evidence="6" id="KW-1185">Reference proteome</keyword>
<gene>
    <name evidence="7" type="primary">LOC118405405</name>
</gene>
<dbReference type="KEGG" id="bfo:118405405"/>
<sequence>MLLSKLSIPNFIKVIMRFVIIFVILVGCESLSSTCFPGCNNTKLWSFCIPSGNALHGHPSFHDACLLCTAQPNQEELPLTVQNSSQTCLPYTTRVGVRGFTFGTLSAQKLRPLPRPTVHILALYECGITDLEPDVLAAFHKLNSLHLDFNMLTHVKRTWFDSLKFPKDLHTMSLTHNNISNIDSKCFEKLVELRVLLLDNNSLQSIQPSWFHSLTRLNQLSLKSNSIKSIHLKETLPLLTHLDLSRNALTCLSRVIMNGMERFKELSVSGNVSLALNDSTTFAMYWHVDYHYYRYVGHLISVQVDKSLFCITSSQLNGYNIRMEHEYLTKLVQQNVAPTTQCRLLDIWLTSGNQTSGNQTYGLPVVVIPNDTESDKHATNITSLCHQAWNEVGLVKLALGEDFTMKIVPMGADESCKPKTVAVVLSDLISSKSRSQWQGNGHIRGSSISGHEEMMDVTCVFNSGKKTFRQVFTVPVSSAPDGSVCEKKTSTVPDSSRGMMCSEETKVQTTEKPKTTKIELYRTNPDRSNNVTIRSEKGKPKKVVGFMIGLSSVLSVLLIAVLSIKCNIRMRHYCLQHNQAAQAAGGLQGPQQSIAPLKHFMINGPNVNETSTASNNETDEATDCTPYLGNEPQCIEIPDEDFNSQNTLLESLHDYWLIPESYFDYENTQLKSVLQYWEIPDEYYNYENTTARPLSFPLTQQLPQPSDEEEDDAVTFYTATAEVALPSSTRRGGKHPSYSMGPQQGSQNHLIYGRQRKARVRSCGTMPPIRATNTRLYGRPVARYRAQDIELVAKCYRTQGAAMAKTKPSILYNNPAVVTRWQTNFKYWAINKPNTSKSKKHRKD</sequence>
<reference evidence="6" key="1">
    <citation type="journal article" date="2020" name="Nat. Ecol. Evol.">
        <title>Deeply conserved synteny resolves early events in vertebrate evolution.</title>
        <authorList>
            <person name="Simakov O."/>
            <person name="Marletaz F."/>
            <person name="Yue J.X."/>
            <person name="O'Connell B."/>
            <person name="Jenkins J."/>
            <person name="Brandt A."/>
            <person name="Calef R."/>
            <person name="Tung C.H."/>
            <person name="Huang T.K."/>
            <person name="Schmutz J."/>
            <person name="Satoh N."/>
            <person name="Yu J.K."/>
            <person name="Putnam N.H."/>
            <person name="Green R.E."/>
            <person name="Rokhsar D.S."/>
        </authorList>
    </citation>
    <scope>NUCLEOTIDE SEQUENCE [LARGE SCALE GENOMIC DNA]</scope>
    <source>
        <strain evidence="6">S238N-H82</strain>
    </source>
</reference>
<dbReference type="InterPro" id="IPR001611">
    <property type="entry name" value="Leu-rich_rpt"/>
</dbReference>
<feature type="region of interest" description="Disordered" evidence="4">
    <location>
        <begin position="483"/>
        <end position="512"/>
    </location>
</feature>
<proteinExistence type="predicted"/>
<dbReference type="SUPFAM" id="SSF52058">
    <property type="entry name" value="L domain-like"/>
    <property type="match status" value="1"/>
</dbReference>
<keyword evidence="1" id="KW-0433">Leucine-rich repeat</keyword>
<feature type="region of interest" description="Disordered" evidence="4">
    <location>
        <begin position="725"/>
        <end position="748"/>
    </location>
</feature>
<dbReference type="PROSITE" id="PS51257">
    <property type="entry name" value="PROKAR_LIPOPROTEIN"/>
    <property type="match status" value="1"/>
</dbReference>
<evidence type="ECO:0000313" key="7">
    <source>
        <dbReference type="RefSeq" id="XP_035660797.1"/>
    </source>
</evidence>
<feature type="transmembrane region" description="Helical" evidence="5">
    <location>
        <begin position="543"/>
        <end position="564"/>
    </location>
</feature>
<evidence type="ECO:0000313" key="6">
    <source>
        <dbReference type="Proteomes" id="UP000001554"/>
    </source>
</evidence>
<organism evidence="6 7">
    <name type="scientific">Branchiostoma floridae</name>
    <name type="common">Florida lancelet</name>
    <name type="synonym">Amphioxus</name>
    <dbReference type="NCBI Taxonomy" id="7739"/>
    <lineage>
        <taxon>Eukaryota</taxon>
        <taxon>Metazoa</taxon>
        <taxon>Chordata</taxon>
        <taxon>Cephalochordata</taxon>
        <taxon>Leptocardii</taxon>
        <taxon>Amphioxiformes</taxon>
        <taxon>Branchiostomatidae</taxon>
        <taxon>Branchiostoma</taxon>
    </lineage>
</organism>
<evidence type="ECO:0000256" key="2">
    <source>
        <dbReference type="ARBA" id="ARBA00022729"/>
    </source>
</evidence>
<evidence type="ECO:0000256" key="1">
    <source>
        <dbReference type="ARBA" id="ARBA00022614"/>
    </source>
</evidence>
<keyword evidence="3" id="KW-0677">Repeat</keyword>
<keyword evidence="5" id="KW-0472">Membrane</keyword>
<dbReference type="GeneID" id="118405405"/>
<dbReference type="InterPro" id="IPR050328">
    <property type="entry name" value="Dev_Immune_Receptor"/>
</dbReference>
<evidence type="ECO:0000256" key="3">
    <source>
        <dbReference type="ARBA" id="ARBA00022737"/>
    </source>
</evidence>
<keyword evidence="5" id="KW-0812">Transmembrane</keyword>
<evidence type="ECO:0000256" key="5">
    <source>
        <dbReference type="SAM" id="Phobius"/>
    </source>
</evidence>
<accession>A0A9J7HP38</accession>
<dbReference type="Pfam" id="PF13855">
    <property type="entry name" value="LRR_8"/>
    <property type="match status" value="1"/>
</dbReference>
<feature type="compositionally biased region" description="Basic and acidic residues" evidence="4">
    <location>
        <begin position="503"/>
        <end position="512"/>
    </location>
</feature>
<dbReference type="InterPro" id="IPR032675">
    <property type="entry name" value="LRR_dom_sf"/>
</dbReference>
<dbReference type="RefSeq" id="XP_035660797.1">
    <property type="nucleotide sequence ID" value="XM_035804904.1"/>
</dbReference>
<name>A0A9J7HP38_BRAFL</name>
<dbReference type="Proteomes" id="UP000001554">
    <property type="component" value="Chromosome 18"/>
</dbReference>
<dbReference type="SMART" id="SM00369">
    <property type="entry name" value="LRR_TYP"/>
    <property type="match status" value="5"/>
</dbReference>
<evidence type="ECO:0000256" key="4">
    <source>
        <dbReference type="SAM" id="MobiDB-lite"/>
    </source>
</evidence>